<evidence type="ECO:0000313" key="1">
    <source>
        <dbReference type="EMBL" id="OCT94600.1"/>
    </source>
</evidence>
<protein>
    <submittedName>
        <fullName evidence="1">Uncharacterized protein</fullName>
    </submittedName>
</protein>
<organism evidence="1 2">
    <name type="scientific">Xenopus laevis</name>
    <name type="common">African clawed frog</name>
    <dbReference type="NCBI Taxonomy" id="8355"/>
    <lineage>
        <taxon>Eukaryota</taxon>
        <taxon>Metazoa</taxon>
        <taxon>Chordata</taxon>
        <taxon>Craniata</taxon>
        <taxon>Vertebrata</taxon>
        <taxon>Euteleostomi</taxon>
        <taxon>Amphibia</taxon>
        <taxon>Batrachia</taxon>
        <taxon>Anura</taxon>
        <taxon>Pipoidea</taxon>
        <taxon>Pipidae</taxon>
        <taxon>Xenopodinae</taxon>
        <taxon>Xenopus</taxon>
        <taxon>Xenopus</taxon>
    </lineage>
</organism>
<sequence length="273" mass="31700">MQRYLNKGRIPRGLRINKYPSFYINNLPKNNDFLQRDKKLRTKLNLNENNIMQSKQQKYNRDKLDFDNDNVYTWHKDRLSRSPKSVIKQKNFGNGKKKTKAKTAQVDMSSTRVSFSDMVNTSDEDSEPNAQHSLLNKGLNFAPNNDFSLFSTIVDLNKFTRKLTLKRFFHQHIGEQSNSTQVETLAPTEHISDEQVDIEPTLSQMISSSFSFFQHCNTIDTDSDRIRYTDLPTSVIRVPTPSSFNPASNRGHYIDLFQKLVEQDIITLAQNIR</sequence>
<accession>A0A974DNH6</accession>
<name>A0A974DNH6_XENLA</name>
<evidence type="ECO:0000313" key="2">
    <source>
        <dbReference type="Proteomes" id="UP000694892"/>
    </source>
</evidence>
<proteinExistence type="predicted"/>
<dbReference type="AlphaFoldDB" id="A0A974DNH6"/>
<dbReference type="EMBL" id="CM004468">
    <property type="protein sequence ID" value="OCT94600.1"/>
    <property type="molecule type" value="Genomic_DNA"/>
</dbReference>
<dbReference type="Proteomes" id="UP000694892">
    <property type="component" value="Chromosome 2L"/>
</dbReference>
<gene>
    <name evidence="1" type="ORF">XELAEV_18012282mg</name>
</gene>
<reference evidence="2" key="1">
    <citation type="journal article" date="2016" name="Nature">
        <title>Genome evolution in the allotetraploid frog Xenopus laevis.</title>
        <authorList>
            <person name="Session A.M."/>
            <person name="Uno Y."/>
            <person name="Kwon T."/>
            <person name="Chapman J.A."/>
            <person name="Toyoda A."/>
            <person name="Takahashi S."/>
            <person name="Fukui A."/>
            <person name="Hikosaka A."/>
            <person name="Suzuki A."/>
            <person name="Kondo M."/>
            <person name="van Heeringen S.J."/>
            <person name="Quigley I."/>
            <person name="Heinz S."/>
            <person name="Ogino H."/>
            <person name="Ochi H."/>
            <person name="Hellsten U."/>
            <person name="Lyons J.B."/>
            <person name="Simakov O."/>
            <person name="Putnam N."/>
            <person name="Stites J."/>
            <person name="Kuroki Y."/>
            <person name="Tanaka T."/>
            <person name="Michiue T."/>
            <person name="Watanabe M."/>
            <person name="Bogdanovic O."/>
            <person name="Lister R."/>
            <person name="Georgiou G."/>
            <person name="Paranjpe S.S."/>
            <person name="van Kruijsbergen I."/>
            <person name="Shu S."/>
            <person name="Carlson J."/>
            <person name="Kinoshita T."/>
            <person name="Ohta Y."/>
            <person name="Mawaribuchi S."/>
            <person name="Jenkins J."/>
            <person name="Grimwood J."/>
            <person name="Schmutz J."/>
            <person name="Mitros T."/>
            <person name="Mozaffari S.V."/>
            <person name="Suzuki Y."/>
            <person name="Haramoto Y."/>
            <person name="Yamamoto T.S."/>
            <person name="Takagi C."/>
            <person name="Heald R."/>
            <person name="Miller K."/>
            <person name="Haudenschild C."/>
            <person name="Kitzman J."/>
            <person name="Nakayama T."/>
            <person name="Izutsu Y."/>
            <person name="Robert J."/>
            <person name="Fortriede J."/>
            <person name="Burns K."/>
            <person name="Lotay V."/>
            <person name="Karimi K."/>
            <person name="Yasuoka Y."/>
            <person name="Dichmann D.S."/>
            <person name="Flajnik M.F."/>
            <person name="Houston D.W."/>
            <person name="Shendure J."/>
            <person name="DuPasquier L."/>
            <person name="Vize P.D."/>
            <person name="Zorn A.M."/>
            <person name="Ito M."/>
            <person name="Marcotte E.M."/>
            <person name="Wallingford J.B."/>
            <person name="Ito Y."/>
            <person name="Asashima M."/>
            <person name="Ueno N."/>
            <person name="Matsuda Y."/>
            <person name="Veenstra G.J."/>
            <person name="Fujiyama A."/>
            <person name="Harland R.M."/>
            <person name="Taira M."/>
            <person name="Rokhsar D.S."/>
        </authorList>
    </citation>
    <scope>NUCLEOTIDE SEQUENCE [LARGE SCALE GENOMIC DNA]</scope>
    <source>
        <strain evidence="2">J</strain>
    </source>
</reference>